<dbReference type="GO" id="GO:0019305">
    <property type="term" value="P:dTDP-rhamnose biosynthetic process"/>
    <property type="evidence" value="ECO:0007669"/>
    <property type="project" value="UniProtKB-UniPathway"/>
</dbReference>
<dbReference type="Proteomes" id="UP000239477">
    <property type="component" value="Chromosome"/>
</dbReference>
<dbReference type="InterPro" id="IPR005913">
    <property type="entry name" value="dTDP_dehydrorham_reduct"/>
</dbReference>
<feature type="domain" description="RmlD-like substrate binding" evidence="7">
    <location>
        <begin position="3"/>
        <end position="292"/>
    </location>
</feature>
<proteinExistence type="inferred from homology"/>
<dbReference type="Gene3D" id="3.90.25.10">
    <property type="entry name" value="UDP-galactose 4-epimerase, domain 1"/>
    <property type="match status" value="1"/>
</dbReference>
<organism evidence="8 9">
    <name type="scientific">Achromobacter spanius</name>
    <dbReference type="NCBI Taxonomy" id="217203"/>
    <lineage>
        <taxon>Bacteria</taxon>
        <taxon>Pseudomonadati</taxon>
        <taxon>Pseudomonadota</taxon>
        <taxon>Betaproteobacteria</taxon>
        <taxon>Burkholderiales</taxon>
        <taxon>Alcaligenaceae</taxon>
        <taxon>Achromobacter</taxon>
    </lineage>
</organism>
<dbReference type="Pfam" id="PF04321">
    <property type="entry name" value="RmlD_sub_bind"/>
    <property type="match status" value="1"/>
</dbReference>
<dbReference type="UniPathway" id="UPA00124"/>
<sequence>MPNILLLGKDGQVGRALQAVLPAVGDVTALGRDALDLRDHAAIAATLDAHRPDIIVNAAAWTAVDQAEREPDAAAAVNTLAVAALAQHAAASGALLVHYSTDYVFDGALARPYTEADAPHPINVYGATKLAGERAIAASGCEALVLRCSWIHSLHGRNFFRTILNLARSRESLNVVADQHGTPTPASLIAQTTTLCIARHRQQALPAGLYHVAAAGSTSWHGYAQYLVAGAIARGIRLKLGPAQIGAVSSADYAAPAPRPRNSRLDTRTLTVAAGFTPAAWTTYVDQSLDELVACGVEDFFSQA</sequence>
<dbReference type="NCBIfam" id="TIGR01214">
    <property type="entry name" value="rmlD"/>
    <property type="match status" value="1"/>
</dbReference>
<evidence type="ECO:0000256" key="3">
    <source>
        <dbReference type="ARBA" id="ARBA00012929"/>
    </source>
</evidence>
<comment type="catalytic activity">
    <reaction evidence="5 6">
        <text>dTDP-beta-L-rhamnose + NADP(+) = dTDP-4-dehydro-beta-L-rhamnose + NADPH + H(+)</text>
        <dbReference type="Rhea" id="RHEA:21796"/>
        <dbReference type="ChEBI" id="CHEBI:15378"/>
        <dbReference type="ChEBI" id="CHEBI:57510"/>
        <dbReference type="ChEBI" id="CHEBI:57783"/>
        <dbReference type="ChEBI" id="CHEBI:58349"/>
        <dbReference type="ChEBI" id="CHEBI:62830"/>
        <dbReference type="EC" id="1.1.1.133"/>
    </reaction>
</comment>
<comment type="cofactor">
    <cofactor evidence="6">
        <name>Mg(2+)</name>
        <dbReference type="ChEBI" id="CHEBI:18420"/>
    </cofactor>
    <text evidence="6">Binds 1 Mg(2+) ion per monomer.</text>
</comment>
<dbReference type="RefSeq" id="WP_105241183.1">
    <property type="nucleotide sequence ID" value="NZ_CP023270.1"/>
</dbReference>
<dbReference type="EMBL" id="CP023270">
    <property type="protein sequence ID" value="AVJ30610.1"/>
    <property type="molecule type" value="Genomic_DNA"/>
</dbReference>
<evidence type="ECO:0000256" key="2">
    <source>
        <dbReference type="ARBA" id="ARBA00010944"/>
    </source>
</evidence>
<dbReference type="PANTHER" id="PTHR10491">
    <property type="entry name" value="DTDP-4-DEHYDRORHAMNOSE REDUCTASE"/>
    <property type="match status" value="1"/>
</dbReference>
<dbReference type="SUPFAM" id="SSF51735">
    <property type="entry name" value="NAD(P)-binding Rossmann-fold domains"/>
    <property type="match status" value="1"/>
</dbReference>
<name>A0A2S0IEY8_9BURK</name>
<evidence type="ECO:0000256" key="1">
    <source>
        <dbReference type="ARBA" id="ARBA00004781"/>
    </source>
</evidence>
<dbReference type="GO" id="GO:0008831">
    <property type="term" value="F:dTDP-4-dehydrorhamnose reductase activity"/>
    <property type="evidence" value="ECO:0007669"/>
    <property type="project" value="UniProtKB-EC"/>
</dbReference>
<evidence type="ECO:0000313" key="9">
    <source>
        <dbReference type="Proteomes" id="UP000239477"/>
    </source>
</evidence>
<dbReference type="InterPro" id="IPR029903">
    <property type="entry name" value="RmlD-like-bd"/>
</dbReference>
<protein>
    <recommendedName>
        <fullName evidence="4 6">dTDP-4-dehydrorhamnose reductase</fullName>
        <ecNumber evidence="3 6">1.1.1.133</ecNumber>
    </recommendedName>
</protein>
<dbReference type="GO" id="GO:0005829">
    <property type="term" value="C:cytosol"/>
    <property type="evidence" value="ECO:0007669"/>
    <property type="project" value="TreeGrafter"/>
</dbReference>
<accession>A0A2S0IEY8</accession>
<comment type="function">
    <text evidence="6">Catalyzes the reduction of dTDP-6-deoxy-L-lyxo-4-hexulose to yield dTDP-L-rhamnose.</text>
</comment>
<evidence type="ECO:0000256" key="4">
    <source>
        <dbReference type="ARBA" id="ARBA00017099"/>
    </source>
</evidence>
<gene>
    <name evidence="8" type="primary">rfbD</name>
    <name evidence="8" type="ORF">CLM73_27815</name>
</gene>
<dbReference type="AlphaFoldDB" id="A0A2S0IEY8"/>
<dbReference type="CDD" id="cd05254">
    <property type="entry name" value="dTDP_HR_like_SDR_e"/>
    <property type="match status" value="1"/>
</dbReference>
<dbReference type="PANTHER" id="PTHR10491:SF4">
    <property type="entry name" value="METHIONINE ADENOSYLTRANSFERASE 2 SUBUNIT BETA"/>
    <property type="match status" value="1"/>
</dbReference>
<evidence type="ECO:0000313" key="8">
    <source>
        <dbReference type="EMBL" id="AVJ30610.1"/>
    </source>
</evidence>
<evidence type="ECO:0000256" key="5">
    <source>
        <dbReference type="ARBA" id="ARBA00048200"/>
    </source>
</evidence>
<keyword evidence="6" id="KW-0560">Oxidoreductase</keyword>
<reference evidence="8 9" key="1">
    <citation type="submission" date="2017-09" db="EMBL/GenBank/DDBJ databases">
        <title>Genomic, metabolic, and phenotypic characteristics of bacterial isolates from the natural microbiome of the model nematode Caenorhabditis elegans.</title>
        <authorList>
            <person name="Zimmermann J."/>
            <person name="Obeng N."/>
            <person name="Yang W."/>
            <person name="Obeng O."/>
            <person name="Kissoyan K."/>
            <person name="Pees B."/>
            <person name="Dirksen P."/>
            <person name="Hoppner M."/>
            <person name="Franke A."/>
            <person name="Rosenstiel P."/>
            <person name="Leippe M."/>
            <person name="Dierking K."/>
            <person name="Kaleta C."/>
            <person name="Schulenburg H."/>
        </authorList>
    </citation>
    <scope>NUCLEOTIDE SEQUENCE [LARGE SCALE GENOMIC DNA]</scope>
    <source>
        <strain evidence="8 9">MYb73</strain>
    </source>
</reference>
<comment type="pathway">
    <text evidence="1 6">Carbohydrate biosynthesis; dTDP-L-rhamnose biosynthesis.</text>
</comment>
<evidence type="ECO:0000259" key="7">
    <source>
        <dbReference type="Pfam" id="PF04321"/>
    </source>
</evidence>
<evidence type="ECO:0000256" key="6">
    <source>
        <dbReference type="RuleBase" id="RU364082"/>
    </source>
</evidence>
<keyword evidence="6" id="KW-0521">NADP</keyword>
<dbReference type="OrthoDB" id="9803892at2"/>
<dbReference type="Gene3D" id="3.40.50.720">
    <property type="entry name" value="NAD(P)-binding Rossmann-like Domain"/>
    <property type="match status" value="1"/>
</dbReference>
<dbReference type="EC" id="1.1.1.133" evidence="3 6"/>
<comment type="similarity">
    <text evidence="2 6">Belongs to the dTDP-4-dehydrorhamnose reductase family.</text>
</comment>
<keyword evidence="9" id="KW-1185">Reference proteome</keyword>
<dbReference type="InterPro" id="IPR036291">
    <property type="entry name" value="NAD(P)-bd_dom_sf"/>
</dbReference>